<evidence type="ECO:0008006" key="7">
    <source>
        <dbReference type="Google" id="ProtNLM"/>
    </source>
</evidence>
<proteinExistence type="predicted"/>
<comment type="caution">
    <text evidence="4">The sequence shown here is derived from an EMBL/GenBank/DDBJ whole genome shotgun (WGS) entry which is preliminary data.</text>
</comment>
<feature type="coiled-coil region" evidence="1">
    <location>
        <begin position="58"/>
        <end position="136"/>
    </location>
</feature>
<dbReference type="EMBL" id="QUTH01001771">
    <property type="protein sequence ID" value="RHZ29356.1"/>
    <property type="molecule type" value="Genomic_DNA"/>
</dbReference>
<feature type="compositionally biased region" description="Low complexity" evidence="2">
    <location>
        <begin position="312"/>
        <end position="330"/>
    </location>
</feature>
<sequence length="473" mass="53164">MLSSYEQGRRANIARNKEMLESLGIDKSEKKVPVRRSRKKSLQPQRRSSRVGAASDVRAKILQGMESLEEKYEREQRQLLRRIREDSKNERRELNQMRRAELEQRRMAKLIKAEQKRLAKEERAAAIVELRSLREEQWRVAKLDEERRRNVVKFKLPVDLRRLVETSRQWSTVANGDERSLNHATNSIQEEQELDEHFKSNSSNSNNNALSSDDGDNLSSDSSIDEVSDEEFDELSGEDDESGGGDSDVSYRASPSRRPQAKSTSSSKDTRAGPDRSQPWLAVSSKPKSTSRLLVKLNHSQPRPRMIYQRRAAPSSPATDSPPSSSSSGPLVVRFNRSPAASVPRKLIRPTTSLPPDEPHAKRNRFLIPPKALPRDDHPCYQVHLGKGVHGLCIDLDVVDGKSVTVTGFRQPVPGVQGPAEACGHIEIGDELIAVDGDLIGGPAGFKRFVPVLKSGLSVTLRFRKPIRWDRSI</sequence>
<evidence type="ECO:0000256" key="2">
    <source>
        <dbReference type="SAM" id="MobiDB-lite"/>
    </source>
</evidence>
<evidence type="ECO:0000313" key="5">
    <source>
        <dbReference type="Proteomes" id="UP000285430"/>
    </source>
</evidence>
<dbReference type="Proteomes" id="UP000285712">
    <property type="component" value="Unassembled WGS sequence"/>
</dbReference>
<organism evidence="4 5">
    <name type="scientific">Aphanomyces astaci</name>
    <name type="common">Crayfish plague agent</name>
    <dbReference type="NCBI Taxonomy" id="112090"/>
    <lineage>
        <taxon>Eukaryota</taxon>
        <taxon>Sar</taxon>
        <taxon>Stramenopiles</taxon>
        <taxon>Oomycota</taxon>
        <taxon>Saprolegniomycetes</taxon>
        <taxon>Saprolegniales</taxon>
        <taxon>Verrucalvaceae</taxon>
        <taxon>Aphanomyces</taxon>
    </lineage>
</organism>
<reference evidence="5 6" key="1">
    <citation type="submission" date="2018-08" db="EMBL/GenBank/DDBJ databases">
        <title>Aphanomyces genome sequencing and annotation.</title>
        <authorList>
            <person name="Minardi D."/>
            <person name="Oidtmann B."/>
            <person name="Van Der Giezen M."/>
            <person name="Studholme D.J."/>
        </authorList>
    </citation>
    <scope>NUCLEOTIDE SEQUENCE [LARGE SCALE GENOMIC DNA]</scope>
    <source>
        <strain evidence="4 5">Da</strain>
        <strain evidence="3 6">Sv</strain>
    </source>
</reference>
<name>A0A3R6Z044_APHAT</name>
<accession>A0A3R6Z044</accession>
<feature type="region of interest" description="Disordered" evidence="2">
    <location>
        <begin position="1"/>
        <end position="55"/>
    </location>
</feature>
<dbReference type="Proteomes" id="UP000285430">
    <property type="component" value="Unassembled WGS sequence"/>
</dbReference>
<evidence type="ECO:0000256" key="1">
    <source>
        <dbReference type="SAM" id="Coils"/>
    </source>
</evidence>
<dbReference type="AlphaFoldDB" id="A0A3R6Z044"/>
<feature type="compositionally biased region" description="Low complexity" evidence="2">
    <location>
        <begin position="200"/>
        <end position="222"/>
    </location>
</feature>
<keyword evidence="1" id="KW-0175">Coiled coil</keyword>
<dbReference type="EMBL" id="QUTG01002698">
    <property type="protein sequence ID" value="RHY95103.1"/>
    <property type="molecule type" value="Genomic_DNA"/>
</dbReference>
<dbReference type="VEuPathDB" id="FungiDB:H257_00924"/>
<feature type="compositionally biased region" description="Acidic residues" evidence="2">
    <location>
        <begin position="223"/>
        <end position="243"/>
    </location>
</feature>
<evidence type="ECO:0000313" key="4">
    <source>
        <dbReference type="EMBL" id="RHZ29356.1"/>
    </source>
</evidence>
<feature type="compositionally biased region" description="Basic and acidic residues" evidence="2">
    <location>
        <begin position="15"/>
        <end position="32"/>
    </location>
</feature>
<protein>
    <recommendedName>
        <fullName evidence="7">PDZ domain-containing protein</fullName>
    </recommendedName>
</protein>
<gene>
    <name evidence="3" type="ORF">DYB35_010899</name>
    <name evidence="4" type="ORF">DYB37_011250</name>
</gene>
<feature type="region of interest" description="Disordered" evidence="2">
    <location>
        <begin position="195"/>
        <end position="343"/>
    </location>
</feature>
<evidence type="ECO:0000313" key="6">
    <source>
        <dbReference type="Proteomes" id="UP000285712"/>
    </source>
</evidence>
<evidence type="ECO:0000313" key="3">
    <source>
        <dbReference type="EMBL" id="RHY95103.1"/>
    </source>
</evidence>